<evidence type="ECO:0000256" key="1">
    <source>
        <dbReference type="SAM" id="Phobius"/>
    </source>
</evidence>
<dbReference type="RefSeq" id="WP_148578454.1">
    <property type="nucleotide sequence ID" value="NZ_JAVEUW010000037.1"/>
</dbReference>
<organism evidence="2 3">
    <name type="scientific">Zoogloea oleivorans</name>
    <dbReference type="NCBI Taxonomy" id="1552750"/>
    <lineage>
        <taxon>Bacteria</taxon>
        <taxon>Pseudomonadati</taxon>
        <taxon>Pseudomonadota</taxon>
        <taxon>Betaproteobacteria</taxon>
        <taxon>Rhodocyclales</taxon>
        <taxon>Zoogloeaceae</taxon>
        <taxon>Zoogloea</taxon>
    </lineage>
</organism>
<sequence length="140" mass="15536">MTIADKTELRQPAYGNAHGLKWLAAEAWDHLWPWAGRGQPARKLIQGAGFALAIAATVAWVLAAMGRLEAGAIIGWWFGWSVLEVFVRLDAKPYVKEGPWWGHLYRRATVMDMICYVSFKNLLIGAVLFIGLKSIGALQV</sequence>
<feature type="transmembrane region" description="Helical" evidence="1">
    <location>
        <begin position="44"/>
        <end position="64"/>
    </location>
</feature>
<proteinExistence type="predicted"/>
<dbReference type="AlphaFoldDB" id="A0A6C2D0P6"/>
<dbReference type="OrthoDB" id="8526307at2"/>
<dbReference type="Proteomes" id="UP000389128">
    <property type="component" value="Unassembled WGS sequence"/>
</dbReference>
<keyword evidence="1" id="KW-0472">Membrane</keyword>
<feature type="transmembrane region" description="Helical" evidence="1">
    <location>
        <begin position="110"/>
        <end position="132"/>
    </location>
</feature>
<accession>A0A6C2D0P6</accession>
<protein>
    <submittedName>
        <fullName evidence="2">Transcription regulator</fullName>
    </submittedName>
</protein>
<name>A0A6C2D0P6_9RHOO</name>
<keyword evidence="3" id="KW-1185">Reference proteome</keyword>
<evidence type="ECO:0000313" key="3">
    <source>
        <dbReference type="Proteomes" id="UP000389128"/>
    </source>
</evidence>
<comment type="caution">
    <text evidence="2">The sequence shown here is derived from an EMBL/GenBank/DDBJ whole genome shotgun (WGS) entry which is preliminary data.</text>
</comment>
<keyword evidence="1" id="KW-0812">Transmembrane</keyword>
<keyword evidence="1" id="KW-1133">Transmembrane helix</keyword>
<dbReference type="EMBL" id="SDKK01000006">
    <property type="protein sequence ID" value="TYC59897.1"/>
    <property type="molecule type" value="Genomic_DNA"/>
</dbReference>
<reference evidence="2 3" key="1">
    <citation type="submission" date="2019-01" db="EMBL/GenBank/DDBJ databases">
        <title>Zoogloea oleivorans genome sequencing and assembly.</title>
        <authorList>
            <person name="Tancsics A."/>
            <person name="Farkas M."/>
            <person name="Kriszt B."/>
            <person name="Maroti G."/>
            <person name="Horvath B."/>
        </authorList>
    </citation>
    <scope>NUCLEOTIDE SEQUENCE [LARGE SCALE GENOMIC DNA]</scope>
    <source>
        <strain evidence="2 3">Buc</strain>
    </source>
</reference>
<gene>
    <name evidence="2" type="ORF">ETQ85_07655</name>
</gene>
<evidence type="ECO:0000313" key="2">
    <source>
        <dbReference type="EMBL" id="TYC59897.1"/>
    </source>
</evidence>
<feature type="transmembrane region" description="Helical" evidence="1">
    <location>
        <begin position="70"/>
        <end position="89"/>
    </location>
</feature>